<feature type="compositionally biased region" description="Basic and acidic residues" evidence="1">
    <location>
        <begin position="292"/>
        <end position="311"/>
    </location>
</feature>
<accession>A0ABR3UQH3</accession>
<feature type="region of interest" description="Disordered" evidence="1">
    <location>
        <begin position="280"/>
        <end position="333"/>
    </location>
</feature>
<organism evidence="2 3">
    <name type="scientific">Alternaria dauci</name>
    <dbReference type="NCBI Taxonomy" id="48095"/>
    <lineage>
        <taxon>Eukaryota</taxon>
        <taxon>Fungi</taxon>
        <taxon>Dikarya</taxon>
        <taxon>Ascomycota</taxon>
        <taxon>Pezizomycotina</taxon>
        <taxon>Dothideomycetes</taxon>
        <taxon>Pleosporomycetidae</taxon>
        <taxon>Pleosporales</taxon>
        <taxon>Pleosporineae</taxon>
        <taxon>Pleosporaceae</taxon>
        <taxon>Alternaria</taxon>
        <taxon>Alternaria sect. Porri</taxon>
    </lineage>
</organism>
<feature type="compositionally biased region" description="Polar residues" evidence="1">
    <location>
        <begin position="313"/>
        <end position="323"/>
    </location>
</feature>
<dbReference type="RefSeq" id="XP_069309163.1">
    <property type="nucleotide sequence ID" value="XM_069449379.1"/>
</dbReference>
<evidence type="ECO:0000256" key="1">
    <source>
        <dbReference type="SAM" id="MobiDB-lite"/>
    </source>
</evidence>
<comment type="caution">
    <text evidence="2">The sequence shown here is derived from an EMBL/GenBank/DDBJ whole genome shotgun (WGS) entry which is preliminary data.</text>
</comment>
<keyword evidence="3" id="KW-1185">Reference proteome</keyword>
<sequence>MIARKKYVLGDFTKYSTGKLEKELAAISSMEPYEFSEKLYMDDRNRARRCHMLLVGHYSRKSGGPPVWARATGESICYYSGSGIQVFPLVQDIHSSKIYYDPPFSIIGGSQDYSSLRPGMNSERKLERAVVDSTINFIFLVSGRLEKVFDLSNPDVLGSFRLACANMVRHGKPLHTPGHVLHEKVPEGEAITSAANGRLHSDGHIAPFEPSGRTAHQNKNPVSKGLRKRQHSDLSDEAIDHSSTSPDKRTRLPKHINHYETEVHDKLKYELQDLRAQVERQKAKRSATKAKLIREKSRRRAAEGQRDEYWQRCRQQQEVPQADTTRKENIKKEESPDWKAMLIEQERRTESYKLKCIAAKEDRTAVEAKSVEQEKQMELLLIKYETTKNEKKRLEMGAAKQAIKIGQCNRKLSDQEQQAVGLKTQLIEARKAPKNFTIGYQELAKCLDLKACVEGLNQELEASQAVQQAMHQEMNVLKTQCAVLESQKQDWEDKELAREHPNVSIIVGTLKKRIQQLESGLALSTQTSPDVRVLCERTRVQALEATIARKDIDLRRARFKLGVLQDLKVESMVHQIHMTLSNVKVEGKGKAADTVPLPRPSEPNTMSLLPFKPSGSILRS</sequence>
<feature type="compositionally biased region" description="Basic and acidic residues" evidence="1">
    <location>
        <begin position="324"/>
        <end position="333"/>
    </location>
</feature>
<proteinExistence type="predicted"/>
<feature type="region of interest" description="Disordered" evidence="1">
    <location>
        <begin position="587"/>
        <end position="620"/>
    </location>
</feature>
<name>A0ABR3UQH3_9PLEO</name>
<evidence type="ECO:0000313" key="3">
    <source>
        <dbReference type="Proteomes" id="UP001578633"/>
    </source>
</evidence>
<reference evidence="2 3" key="1">
    <citation type="submission" date="2024-09" db="EMBL/GenBank/DDBJ databases">
        <title>T2T genomes of carrot and Alternaria dauci and their utility for understanding host-pathogen interaction during carrot leaf blight disease.</title>
        <authorList>
            <person name="Liu W."/>
            <person name="Xu S."/>
            <person name="Ou C."/>
            <person name="Liu X."/>
            <person name="Zhuang F."/>
            <person name="Deng X.W."/>
        </authorList>
    </citation>
    <scope>NUCLEOTIDE SEQUENCE [LARGE SCALE GENOMIC DNA]</scope>
    <source>
        <strain evidence="2 3">A2016</strain>
    </source>
</reference>
<feature type="region of interest" description="Disordered" evidence="1">
    <location>
        <begin position="199"/>
        <end position="253"/>
    </location>
</feature>
<protein>
    <submittedName>
        <fullName evidence="2">Uncharacterized protein</fullName>
    </submittedName>
</protein>
<gene>
    <name evidence="2" type="ORF">ACET3X_002616</name>
</gene>
<evidence type="ECO:0000313" key="2">
    <source>
        <dbReference type="EMBL" id="KAL1798579.1"/>
    </source>
</evidence>
<dbReference type="EMBL" id="JBHGVX010000002">
    <property type="protein sequence ID" value="KAL1798579.1"/>
    <property type="molecule type" value="Genomic_DNA"/>
</dbReference>
<dbReference type="GeneID" id="96082938"/>
<feature type="compositionally biased region" description="Basic and acidic residues" evidence="1">
    <location>
        <begin position="231"/>
        <end position="250"/>
    </location>
</feature>
<dbReference type="Proteomes" id="UP001578633">
    <property type="component" value="Chromosome 2"/>
</dbReference>